<keyword evidence="2" id="KW-0812">Transmembrane</keyword>
<protein>
    <submittedName>
        <fullName evidence="4">Magnesium chelatase</fullName>
        <ecNumber evidence="4">6.6.1.1</ecNumber>
    </submittedName>
</protein>
<accession>F2NFD8</accession>
<evidence type="ECO:0000256" key="1">
    <source>
        <dbReference type="SAM" id="MobiDB-lite"/>
    </source>
</evidence>
<feature type="domain" description="CobN/magnesium chelatase" evidence="3">
    <location>
        <begin position="150"/>
        <end position="768"/>
    </location>
</feature>
<evidence type="ECO:0000313" key="5">
    <source>
        <dbReference type="Proteomes" id="UP000000483"/>
    </source>
</evidence>
<evidence type="ECO:0000256" key="2">
    <source>
        <dbReference type="SAM" id="Phobius"/>
    </source>
</evidence>
<dbReference type="RefSeq" id="WP_013707166.1">
    <property type="nucleotide sequence ID" value="NC_015388.1"/>
</dbReference>
<dbReference type="PANTHER" id="PTHR44119:SF4">
    <property type="entry name" value="AEROBIC COBALTOCHELATASE SUBUNIT COBN"/>
    <property type="match status" value="1"/>
</dbReference>
<dbReference type="EMBL" id="CP002629">
    <property type="protein sequence ID" value="AEB10057.1"/>
    <property type="molecule type" value="Genomic_DNA"/>
</dbReference>
<keyword evidence="2" id="KW-1133">Transmembrane helix</keyword>
<feature type="domain" description="CobN/magnesium chelatase" evidence="3">
    <location>
        <begin position="777"/>
        <end position="1221"/>
    </location>
</feature>
<organism evidence="4 5">
    <name type="scientific">Desulfobacca acetoxidans (strain ATCC 700848 / DSM 11109 / ASRB2)</name>
    <dbReference type="NCBI Taxonomy" id="880072"/>
    <lineage>
        <taxon>Bacteria</taxon>
        <taxon>Pseudomonadati</taxon>
        <taxon>Thermodesulfobacteriota</taxon>
        <taxon>Desulfobaccia</taxon>
        <taxon>Desulfobaccales</taxon>
        <taxon>Desulfobaccaceae</taxon>
        <taxon>Desulfobacca</taxon>
    </lineage>
</organism>
<dbReference type="CDD" id="cd10150">
    <property type="entry name" value="CobN_like"/>
    <property type="match status" value="1"/>
</dbReference>
<dbReference type="HOGENOM" id="CLU_002017_4_1_7"/>
<proteinExistence type="predicted"/>
<reference evidence="4 5" key="1">
    <citation type="journal article" date="2011" name="Stand. Genomic Sci.">
        <title>Complete genome sequence of the acetate-degrading sulfate reducer Desulfobacca acetoxidans type strain (ASRB2).</title>
        <authorList>
            <person name="Goker M."/>
            <person name="Teshima H."/>
            <person name="Lapidus A."/>
            <person name="Nolan M."/>
            <person name="Lucas S."/>
            <person name="Hammon N."/>
            <person name="Deshpande S."/>
            <person name="Cheng J.F."/>
            <person name="Tapia R."/>
            <person name="Han C."/>
            <person name="Goodwin L."/>
            <person name="Pitluck S."/>
            <person name="Huntemann M."/>
            <person name="Liolios K."/>
            <person name="Ivanova N."/>
            <person name="Pagani I."/>
            <person name="Mavromatis K."/>
            <person name="Ovchinikova G."/>
            <person name="Pati A."/>
            <person name="Chen A."/>
            <person name="Palaniappan K."/>
            <person name="Land M."/>
            <person name="Hauser L."/>
            <person name="Brambilla E.M."/>
            <person name="Rohde M."/>
            <person name="Spring S."/>
            <person name="Detter J.C."/>
            <person name="Woyke T."/>
            <person name="Bristow J."/>
            <person name="Eisen J.A."/>
            <person name="Markowitz V."/>
            <person name="Hugenholtz P."/>
            <person name="Kyrpides N.C."/>
            <person name="Klenk H.P."/>
        </authorList>
    </citation>
    <scope>NUCLEOTIDE SEQUENCE [LARGE SCALE GENOMIC DNA]</scope>
    <source>
        <strain evidence="5">ATCC 700848 / DSM 11109 / ASRB2</strain>
    </source>
</reference>
<feature type="region of interest" description="Disordered" evidence="1">
    <location>
        <begin position="1282"/>
        <end position="1317"/>
    </location>
</feature>
<dbReference type="PANTHER" id="PTHR44119">
    <property type="entry name" value="MAGNESIUM-CHELATASE SUBUNIT CHLH, CHLOROPLASTIC"/>
    <property type="match status" value="1"/>
</dbReference>
<dbReference type="eggNOG" id="COG1429">
    <property type="taxonomic scope" value="Bacteria"/>
</dbReference>
<dbReference type="GO" id="GO:0016851">
    <property type="term" value="F:magnesium chelatase activity"/>
    <property type="evidence" value="ECO:0007669"/>
    <property type="project" value="UniProtKB-EC"/>
</dbReference>
<dbReference type="STRING" id="880072.Desac_2230"/>
<gene>
    <name evidence="4" type="ordered locus">Desac_2230</name>
</gene>
<dbReference type="OrthoDB" id="9757976at2"/>
<sequence length="1360" mass="153207">MSRNKAAAADGTLKSWRRFILALSCLLFWLFIFPGSAVAAKVKVSLLLGDISSKVATEAVKAVYQDYPNLRQKVEFHVYPTSGIREKNLLPLKESRLILVWIMGHNLIEAVKPELEAAIKKGIKVYYVGGGTYDDDQKKMGIRADKKMVAYFSQGGLENIKNLILYSLKQELGFEVSFRDEVVQNPESGIYEYRTRKVFADFEAYKKAYAYRDGRPWIGVVFYKNSIDGGQAKPLHAVIRSLEEAGFNVLPIYGRPLEEVMAKFFAPGGSPLKSRVRLVIAQGMKIGINPQIMIPLLTRLNIPLIDAISLYGRSRQEWEQSAVGLDIFERAFQIANPEMAGIIQPTVIASKEKRIDKSTGFEYLEENPIPERIARLTARVKAWVNLQDKPNKDKRIAIVYYNYPPGKQNIGASYLKVLPDSLWEILLKLRSAGYDVGGSEVEGQRPGLSKELLFEEIHNYGRNIGNYAPGELDRLGRRGKEMADPTSPPVGHGNEPVLIPLDTYKKWFEKLPEGLRSSVVKSWGPVEQSTIMIWSDAAGRKYLVIPAVRYGNILFAPQPSRGWEQDVKKLYHDLTIPPHHQYVAFFLWLKNGFQADAVAHIGTHGTHEWLPGKEVGFTGADAPEALIQDLPNIYPYIVDNVGEGLQAKRRGMGVIIDHMTPPFDKAGLNRELKELVAFLNDYGVAKGKSVPLAEAKLKEINALAKKIGLLTDLKMEEIKTEDEIEEVEHYIKEIGEKQTPFGLHTFGKSPEAARRKNMAEAILSLDSGLLPEERTKKLAELEDRINRSGPRELDSFLAGLSGQYIPAGRGNDPLRNPDSLPTGNNFYAFDPTRIPPKASYELGVKLARELIDIYKAKHGQYPDKLTFNLWSTETIRHEGVMDSQIMYLLGIKPRWDERGRVIGLEVISRKELGRPRADVTIIPSGLYRDLFPNLMDWLDKAVTLAKQQDEADNVLRTNYLRIRQMLLEKGVAKDQAERLATVRIFTEPPGAYGTNLDKVIPQSNTWEREQEVAEVYLRRLSYVYGQGFWGDKIQNSGKNGKDKEDLSLSLLKSTLSGTKVAVHSRSGNVYATLDNDDFFQYLGGTAMTIRTLDGKTPEVYVTNMTNPRLPKQETLEKAMGREMRSRYLNPEWIKGMMQEGYAGSRFIDKVVEHLWGWQVTVPETVDAAKWNEMYETYVLDKNGLNIKEMFRNSRNLFAYQSLVARMLETVRKGYWKPDRQVIETLSREYAESTKEVGLACCDHTCNNPLLTEFTASVLMSVPGLENQAKEFKQALDMVKNPPSGAKAVSAPAAPEGKKPPADAPPQEGQVSTQGDHQKVEGYEVQETNRSGFSAAPIPYLFIAGFLVFLALIRWGWLKKR</sequence>
<name>F2NFD8_DESAR</name>
<dbReference type="Pfam" id="PF02514">
    <property type="entry name" value="CobN-Mg_chel"/>
    <property type="match status" value="2"/>
</dbReference>
<feature type="transmembrane region" description="Helical" evidence="2">
    <location>
        <begin position="1337"/>
        <end position="1356"/>
    </location>
</feature>
<keyword evidence="5" id="KW-1185">Reference proteome</keyword>
<keyword evidence="4" id="KW-0436">Ligase</keyword>
<dbReference type="EC" id="6.6.1.1" evidence="4"/>
<dbReference type="Proteomes" id="UP000000483">
    <property type="component" value="Chromosome"/>
</dbReference>
<evidence type="ECO:0000259" key="3">
    <source>
        <dbReference type="Pfam" id="PF02514"/>
    </source>
</evidence>
<evidence type="ECO:0000313" key="4">
    <source>
        <dbReference type="EMBL" id="AEB10057.1"/>
    </source>
</evidence>
<dbReference type="KEGG" id="dao:Desac_2230"/>
<dbReference type="InterPro" id="IPR003672">
    <property type="entry name" value="CobN/Mg_chltase"/>
</dbReference>
<keyword evidence="2" id="KW-0472">Membrane</keyword>
<reference evidence="5" key="2">
    <citation type="submission" date="2011-03" db="EMBL/GenBank/DDBJ databases">
        <title>The complete genome of Desulfobacca acetoxidans DSM 11109.</title>
        <authorList>
            <consortium name="US DOE Joint Genome Institute (JGI-PGF)"/>
            <person name="Lucas S."/>
            <person name="Copeland A."/>
            <person name="Lapidus A."/>
            <person name="Bruce D."/>
            <person name="Goodwin L."/>
            <person name="Pitluck S."/>
            <person name="Peters L."/>
            <person name="Kyrpides N."/>
            <person name="Mavromatis K."/>
            <person name="Ivanova N."/>
            <person name="Ovchinnikova G."/>
            <person name="Teshima H."/>
            <person name="Detter J.C."/>
            <person name="Han C."/>
            <person name="Land M."/>
            <person name="Hauser L."/>
            <person name="Markowitz V."/>
            <person name="Cheng J.-F."/>
            <person name="Hugenholtz P."/>
            <person name="Woyke T."/>
            <person name="Wu D."/>
            <person name="Spring S."/>
            <person name="Schueler E."/>
            <person name="Brambilla E."/>
            <person name="Klenk H.-P."/>
            <person name="Eisen J.A."/>
        </authorList>
    </citation>
    <scope>NUCLEOTIDE SEQUENCE [LARGE SCALE GENOMIC DNA]</scope>
    <source>
        <strain evidence="5">ATCC 700848 / DSM 11109 / ASRB2</strain>
    </source>
</reference>